<sequence length="251" mass="27584">MIRKLACLFLLLAAAPAPPALPVAPAVVVRTLPHDPDAFTEGLFYRDGHLYESTGQVGESSIRKVELETGKVIRSVSIPSPYFGEGIAPVGSQIVSLTWQHHTGFRWTLDGFRKLGSFSYPGEGWALTSNDRTVVMSDGTAQLRFLDPATLKEQRRITVTANGRQIDQLNELEFVDGEILANIWRTQYIARIDPADGHVIGWIDLSALITAVGESDPEAVPNGIAWDARGRHLYVTGKLWPSLFEIKPPKG</sequence>
<organism evidence="1">
    <name type="scientific">hydrothermal vent metagenome</name>
    <dbReference type="NCBI Taxonomy" id="652676"/>
    <lineage>
        <taxon>unclassified sequences</taxon>
        <taxon>metagenomes</taxon>
        <taxon>ecological metagenomes</taxon>
    </lineage>
</organism>
<dbReference type="InterPro" id="IPR007788">
    <property type="entry name" value="QCT"/>
</dbReference>
<dbReference type="PANTHER" id="PTHR31270:SF1">
    <property type="entry name" value="GLUTAMINYL-PEPTIDE CYCLOTRANSFERASE"/>
    <property type="match status" value="1"/>
</dbReference>
<dbReference type="EMBL" id="CZQE01000353">
    <property type="protein sequence ID" value="CUS46285.1"/>
    <property type="molecule type" value="Genomic_DNA"/>
</dbReference>
<dbReference type="InterPro" id="IPR011044">
    <property type="entry name" value="Quino_amine_DH_bsu"/>
</dbReference>
<dbReference type="Pfam" id="PF05096">
    <property type="entry name" value="Glu_cyclase_2"/>
    <property type="match status" value="1"/>
</dbReference>
<dbReference type="PANTHER" id="PTHR31270">
    <property type="entry name" value="GLUTAMINYL-PEPTIDE CYCLOTRANSFERASE"/>
    <property type="match status" value="1"/>
</dbReference>
<accession>A0A160TM41</accession>
<gene>
    <name evidence="1" type="ORF">MGWOODY_Smn284</name>
</gene>
<name>A0A160TM41_9ZZZZ</name>
<proteinExistence type="predicted"/>
<protein>
    <submittedName>
        <fullName evidence="1">Glutamine cyclotransferase</fullName>
    </submittedName>
</protein>
<evidence type="ECO:0000313" key="1">
    <source>
        <dbReference type="EMBL" id="CUS46285.1"/>
    </source>
</evidence>
<reference evidence="1" key="1">
    <citation type="submission" date="2015-10" db="EMBL/GenBank/DDBJ databases">
        <authorList>
            <person name="Gilbert D.G."/>
        </authorList>
    </citation>
    <scope>NUCLEOTIDE SEQUENCE</scope>
</reference>
<dbReference type="InterPro" id="IPR015943">
    <property type="entry name" value="WD40/YVTN_repeat-like_dom_sf"/>
</dbReference>
<dbReference type="Gene3D" id="2.130.10.10">
    <property type="entry name" value="YVTN repeat-like/Quinoprotein amine dehydrogenase"/>
    <property type="match status" value="1"/>
</dbReference>
<keyword evidence="1" id="KW-0808">Transferase</keyword>
<dbReference type="GO" id="GO:0016603">
    <property type="term" value="F:glutaminyl-peptide cyclotransferase activity"/>
    <property type="evidence" value="ECO:0007669"/>
    <property type="project" value="InterPro"/>
</dbReference>
<dbReference type="SUPFAM" id="SSF50969">
    <property type="entry name" value="YVTN repeat-like/Quinoprotein amine dehydrogenase"/>
    <property type="match status" value="1"/>
</dbReference>
<dbReference type="AlphaFoldDB" id="A0A160TM41"/>